<proteinExistence type="predicted"/>
<dbReference type="OrthoDB" id="129567at2759"/>
<reference evidence="1 2" key="1">
    <citation type="submission" date="2013-11" db="EMBL/GenBank/DDBJ databases">
        <title>The Genome Sequence of Phytophthora parasitica P1976.</title>
        <authorList>
            <consortium name="The Broad Institute Genomics Platform"/>
            <person name="Russ C."/>
            <person name="Tyler B."/>
            <person name="Panabieres F."/>
            <person name="Shan W."/>
            <person name="Tripathy S."/>
            <person name="Grunwald N."/>
            <person name="Machado M."/>
            <person name="Johnson C.S."/>
            <person name="Walker B."/>
            <person name="Young S."/>
            <person name="Zeng Q."/>
            <person name="Gargeya S."/>
            <person name="Fitzgerald M."/>
            <person name="Haas B."/>
            <person name="Abouelleil A."/>
            <person name="Allen A.W."/>
            <person name="Alvarado L."/>
            <person name="Arachchi H.M."/>
            <person name="Berlin A.M."/>
            <person name="Chapman S.B."/>
            <person name="Gainer-Dewar J."/>
            <person name="Goldberg J."/>
            <person name="Griggs A."/>
            <person name="Gujja S."/>
            <person name="Hansen M."/>
            <person name="Howarth C."/>
            <person name="Imamovic A."/>
            <person name="Ireland A."/>
            <person name="Larimer J."/>
            <person name="McCowan C."/>
            <person name="Murphy C."/>
            <person name="Pearson M."/>
            <person name="Poon T.W."/>
            <person name="Priest M."/>
            <person name="Roberts A."/>
            <person name="Saif S."/>
            <person name="Shea T."/>
            <person name="Sisk P."/>
            <person name="Sykes S."/>
            <person name="Wortman J."/>
            <person name="Nusbaum C."/>
            <person name="Birren B."/>
        </authorList>
    </citation>
    <scope>NUCLEOTIDE SEQUENCE [LARGE SCALE GENOMIC DNA]</scope>
    <source>
        <strain evidence="1 2">P1976</strain>
    </source>
</reference>
<accession>A0A081B128</accession>
<dbReference type="EMBL" id="ANJA01000234">
    <property type="protein sequence ID" value="ETO84839.1"/>
    <property type="molecule type" value="Genomic_DNA"/>
</dbReference>
<dbReference type="Proteomes" id="UP000028582">
    <property type="component" value="Unassembled WGS sequence"/>
</dbReference>
<evidence type="ECO:0000313" key="2">
    <source>
        <dbReference type="Proteomes" id="UP000028582"/>
    </source>
</evidence>
<evidence type="ECO:0008006" key="3">
    <source>
        <dbReference type="Google" id="ProtNLM"/>
    </source>
</evidence>
<protein>
    <recommendedName>
        <fullName evidence="3">BZIP domain-containing protein</fullName>
    </recommendedName>
</protein>
<dbReference type="AlphaFoldDB" id="A0A081B128"/>
<name>A0A081B128_PHYNI</name>
<organism evidence="1 2">
    <name type="scientific">Phytophthora nicotianae P1976</name>
    <dbReference type="NCBI Taxonomy" id="1317066"/>
    <lineage>
        <taxon>Eukaryota</taxon>
        <taxon>Sar</taxon>
        <taxon>Stramenopiles</taxon>
        <taxon>Oomycota</taxon>
        <taxon>Peronosporomycetes</taxon>
        <taxon>Peronosporales</taxon>
        <taxon>Peronosporaceae</taxon>
        <taxon>Phytophthora</taxon>
    </lineage>
</organism>
<sequence>MLSSILHSPNFQSLSQDTICNVRQRIRAKYDPARTREIDRPRKPFISELHKKSESVRLTNSTALVIPEYPRKEFDDADQPFRKNIVKDTGRERRRKNQERYQIRQRKLVEDLGLATRMLRDEIQHLKSKRNNISIGNSTQITLQMVATEYFRVFRHGFVEPDGSRIAELDFLRFSMAPDLDAGTVFGFEALVRNWGVFSQFFQDVRLYLESVEQTTEHSLLARTTTSVTFTEITLRDVFLYQGHQECDQQERWVHIAGKLLGQRLDMQGSVQFTWDSSNHRVVGLISQADMITPLLKILSNVEDVSAVFSNARITAECNLVVGKYLLEYPLHC</sequence>
<gene>
    <name evidence="1" type="ORF">F444_01306</name>
</gene>
<comment type="caution">
    <text evidence="1">The sequence shown here is derived from an EMBL/GenBank/DDBJ whole genome shotgun (WGS) entry which is preliminary data.</text>
</comment>
<evidence type="ECO:0000313" key="1">
    <source>
        <dbReference type="EMBL" id="ETO84839.1"/>
    </source>
</evidence>